<dbReference type="InterPro" id="IPR011831">
    <property type="entry name" value="ADP-Glc_PPase"/>
</dbReference>
<feature type="domain" description="Glucose-1-phosphate adenylyltransferase/Bifunctional protein GlmU-like C-terminal hexapeptide" evidence="11">
    <location>
        <begin position="293"/>
        <end position="361"/>
    </location>
</feature>
<dbReference type="InterPro" id="IPR023049">
    <property type="entry name" value="GlgC_bac"/>
</dbReference>
<organism evidence="12 13">
    <name type="scientific">Paenibacillus thalictri</name>
    <dbReference type="NCBI Taxonomy" id="2527873"/>
    <lineage>
        <taxon>Bacteria</taxon>
        <taxon>Bacillati</taxon>
        <taxon>Bacillota</taxon>
        <taxon>Bacilli</taxon>
        <taxon>Bacillales</taxon>
        <taxon>Paenibacillaceae</taxon>
        <taxon>Paenibacillus</taxon>
    </lineage>
</organism>
<dbReference type="InterPro" id="IPR005835">
    <property type="entry name" value="NTP_transferase_dom"/>
</dbReference>
<dbReference type="HAMAP" id="MF_00624">
    <property type="entry name" value="GlgC"/>
    <property type="match status" value="1"/>
</dbReference>
<evidence type="ECO:0000256" key="2">
    <source>
        <dbReference type="ARBA" id="ARBA00022600"/>
    </source>
</evidence>
<feature type="domain" description="Nucleotidyl transferase" evidence="10">
    <location>
        <begin position="8"/>
        <end position="261"/>
    </location>
</feature>
<keyword evidence="8 9" id="KW-0119">Carbohydrate metabolism</keyword>
<dbReference type="Gene3D" id="3.90.550.10">
    <property type="entry name" value="Spore Coat Polysaccharide Biosynthesis Protein SpsA, Chain A"/>
    <property type="match status" value="1"/>
</dbReference>
<evidence type="ECO:0000256" key="4">
    <source>
        <dbReference type="ARBA" id="ARBA00022695"/>
    </source>
</evidence>
<evidence type="ECO:0000256" key="9">
    <source>
        <dbReference type="HAMAP-Rule" id="MF_00624"/>
    </source>
</evidence>
<gene>
    <name evidence="9" type="primary">glgC</name>
    <name evidence="12" type="ORF">EYB31_37740</name>
</gene>
<dbReference type="NCBIfam" id="NF003670">
    <property type="entry name" value="PRK05293.1"/>
    <property type="match status" value="1"/>
</dbReference>
<feature type="site" description="Could play a key role in the communication between the regulatory and the substrate sites" evidence="9">
    <location>
        <position position="99"/>
    </location>
</feature>
<reference evidence="12 13" key="1">
    <citation type="submission" date="2019-02" db="EMBL/GenBank/DDBJ databases">
        <title>Paenibacillus sp. nov., isolated from surface-sterilized tissue of Thalictrum simplex L.</title>
        <authorList>
            <person name="Tuo L."/>
        </authorList>
    </citation>
    <scope>NUCLEOTIDE SEQUENCE [LARGE SCALE GENOMIC DNA]</scope>
    <source>
        <strain evidence="12 13">N2SHLJ1</strain>
    </source>
</reference>
<comment type="function">
    <text evidence="9">Involved in the biosynthesis of ADP-glucose, a building block required for the elongation reactions to produce glycogen. Catalyzes the reaction between ATP and alpha-D-glucose 1-phosphate (G1P) to produce pyrophosphate and ADP-Glc.</text>
</comment>
<feature type="binding site" evidence="9">
    <location>
        <position position="191"/>
    </location>
    <ligand>
        <name>alpha-D-glucose 1-phosphate</name>
        <dbReference type="ChEBI" id="CHEBI:58601"/>
    </ligand>
</feature>
<comment type="similarity">
    <text evidence="1 9">Belongs to the bacterial/plant glucose-1-phosphate adenylyltransferase family.</text>
</comment>
<feature type="binding site" evidence="9">
    <location>
        <position position="165"/>
    </location>
    <ligand>
        <name>alpha-D-glucose 1-phosphate</name>
        <dbReference type="ChEBI" id="CHEBI:58601"/>
    </ligand>
</feature>
<dbReference type="EC" id="2.7.7.27" evidence="9"/>
<evidence type="ECO:0000256" key="3">
    <source>
        <dbReference type="ARBA" id="ARBA00022679"/>
    </source>
</evidence>
<dbReference type="PANTHER" id="PTHR43523">
    <property type="entry name" value="GLUCOSE-1-PHOSPHATE ADENYLYLTRANSFERASE-RELATED"/>
    <property type="match status" value="1"/>
</dbReference>
<dbReference type="EMBL" id="SIRE01000044">
    <property type="protein sequence ID" value="TBL68547.1"/>
    <property type="molecule type" value="Genomic_DNA"/>
</dbReference>
<dbReference type="InterPro" id="IPR005836">
    <property type="entry name" value="ADP_Glu_pyroP_CS"/>
</dbReference>
<evidence type="ECO:0000256" key="6">
    <source>
        <dbReference type="ARBA" id="ARBA00022840"/>
    </source>
</evidence>
<evidence type="ECO:0000256" key="7">
    <source>
        <dbReference type="ARBA" id="ARBA00023056"/>
    </source>
</evidence>
<keyword evidence="6 9" id="KW-0067">ATP-binding</keyword>
<feature type="site" description="Could play a key role in the communication between the regulatory and the substrate sites" evidence="9">
    <location>
        <position position="60"/>
    </location>
</feature>
<dbReference type="CDD" id="cd02508">
    <property type="entry name" value="ADP_Glucose_PP"/>
    <property type="match status" value="1"/>
</dbReference>
<evidence type="ECO:0000259" key="11">
    <source>
        <dbReference type="Pfam" id="PF24894"/>
    </source>
</evidence>
<keyword evidence="3 9" id="KW-0808">Transferase</keyword>
<feature type="binding site" evidence="9">
    <location>
        <begin position="180"/>
        <end position="181"/>
    </location>
    <ligand>
        <name>alpha-D-glucose 1-phosphate</name>
        <dbReference type="ChEBI" id="CHEBI:58601"/>
    </ligand>
</feature>
<dbReference type="Pfam" id="PF00483">
    <property type="entry name" value="NTP_transferase"/>
    <property type="match status" value="1"/>
</dbReference>
<protein>
    <recommendedName>
        <fullName evidence="9">Glucose-1-phosphate adenylyltransferase</fullName>
        <ecNumber evidence="9">2.7.7.27</ecNumber>
    </recommendedName>
    <alternativeName>
        <fullName evidence="9">ADP-glucose pyrophosphorylase</fullName>
        <shortName evidence="9">ADPGlc PPase</shortName>
    </alternativeName>
    <alternativeName>
        <fullName evidence="9">ADP-glucose synthase</fullName>
    </alternativeName>
</protein>
<evidence type="ECO:0000259" key="10">
    <source>
        <dbReference type="Pfam" id="PF00483"/>
    </source>
</evidence>
<dbReference type="Gene3D" id="2.160.10.10">
    <property type="entry name" value="Hexapeptide repeat proteins"/>
    <property type="match status" value="1"/>
</dbReference>
<dbReference type="RefSeq" id="WP_131018795.1">
    <property type="nucleotide sequence ID" value="NZ_SIRE01000044.1"/>
</dbReference>
<accession>A0A4Q9DCW6</accession>
<comment type="caution">
    <text evidence="12">The sequence shown here is derived from an EMBL/GenBank/DDBJ whole genome shotgun (WGS) entry which is preliminary data.</text>
</comment>
<comment type="catalytic activity">
    <reaction evidence="9">
        <text>alpha-D-glucose 1-phosphate + ATP + H(+) = ADP-alpha-D-glucose + diphosphate</text>
        <dbReference type="Rhea" id="RHEA:12120"/>
        <dbReference type="ChEBI" id="CHEBI:15378"/>
        <dbReference type="ChEBI" id="CHEBI:30616"/>
        <dbReference type="ChEBI" id="CHEBI:33019"/>
        <dbReference type="ChEBI" id="CHEBI:57498"/>
        <dbReference type="ChEBI" id="CHEBI:58601"/>
        <dbReference type="EC" id="2.7.7.27"/>
    </reaction>
</comment>
<keyword evidence="13" id="KW-1185">Reference proteome</keyword>
<keyword evidence="5 9" id="KW-0547">Nucleotide-binding</keyword>
<evidence type="ECO:0000256" key="1">
    <source>
        <dbReference type="ARBA" id="ARBA00010443"/>
    </source>
</evidence>
<dbReference type="SUPFAM" id="SSF51161">
    <property type="entry name" value="Trimeric LpxA-like enzymes"/>
    <property type="match status" value="1"/>
</dbReference>
<keyword evidence="4 9" id="KW-0548">Nucleotidyltransferase</keyword>
<dbReference type="CDD" id="cd04651">
    <property type="entry name" value="LbH_G1P_AT_C"/>
    <property type="match status" value="1"/>
</dbReference>
<evidence type="ECO:0000313" key="13">
    <source>
        <dbReference type="Proteomes" id="UP000293142"/>
    </source>
</evidence>
<dbReference type="InterPro" id="IPR011004">
    <property type="entry name" value="Trimer_LpxA-like_sf"/>
</dbReference>
<dbReference type="NCBIfam" id="TIGR02091">
    <property type="entry name" value="glgC"/>
    <property type="match status" value="1"/>
</dbReference>
<dbReference type="GO" id="GO:0005978">
    <property type="term" value="P:glycogen biosynthetic process"/>
    <property type="evidence" value="ECO:0007669"/>
    <property type="project" value="UniProtKB-UniRule"/>
</dbReference>
<dbReference type="AlphaFoldDB" id="A0A4Q9DCW6"/>
<dbReference type="PROSITE" id="PS00809">
    <property type="entry name" value="ADP_GLC_PYROPHOSPH_2"/>
    <property type="match status" value="1"/>
</dbReference>
<comment type="subunit">
    <text evidence="9">Homotetramer.</text>
</comment>
<evidence type="ECO:0000256" key="5">
    <source>
        <dbReference type="ARBA" id="ARBA00022741"/>
    </source>
</evidence>
<proteinExistence type="inferred from homology"/>
<dbReference type="InterPro" id="IPR029044">
    <property type="entry name" value="Nucleotide-diphossugar_trans"/>
</dbReference>
<keyword evidence="7 9" id="KW-0320">Glycogen biosynthesis</keyword>
<evidence type="ECO:0000256" key="8">
    <source>
        <dbReference type="ARBA" id="ARBA00023277"/>
    </source>
</evidence>
<comment type="pathway">
    <text evidence="9">Glycan biosynthesis; glycogen biosynthesis.</text>
</comment>
<dbReference type="Proteomes" id="UP000293142">
    <property type="component" value="Unassembled WGS sequence"/>
</dbReference>
<sequence length="384" mass="42584">MRSKQCVAMLLAGGEGRRLGQLTKNLAKPAVHFGGKYRIIDFTLSNCTNSGIDTVGVLTQYQPLVLNSYIGIGTPWDLDRKNGGVSVLPPFVEQGGGDWYQGTANAIYRNIPFIEQYNPEYVLVISGDHIYKMDYDLMLDFHKRKGAEATIAVIEVKWEEASRFGIMSTDDDDRIIEFAEKPKEPKSNLASMGIYIFNWATLKSYLVKDEENAQSSKDFGKDVIPHMLRDQIGLYAYPFQGYWKDVGTIESLWEANMDLLENEPDFNLNDRSWRIYSVNYCQPGQYIAPQALVRRSLVNEGCCVFGDVDHSVLFYGVETGEGSIVKDSVIMPGVSIGKNARIYKAIIGEGTVVDDGVTIGNPDGSGDIILIGGNEHISLTTAKG</sequence>
<dbReference type="OrthoDB" id="9801810at2"/>
<dbReference type="UniPathway" id="UPA00164"/>
<keyword evidence="2 9" id="KW-0321">Glycogen metabolism</keyword>
<dbReference type="InterPro" id="IPR056818">
    <property type="entry name" value="GlmU/GlgC-like_hexapep"/>
</dbReference>
<dbReference type="Pfam" id="PF24894">
    <property type="entry name" value="Hexapep_GlmU"/>
    <property type="match status" value="1"/>
</dbReference>
<dbReference type="SUPFAM" id="SSF53448">
    <property type="entry name" value="Nucleotide-diphospho-sugar transferases"/>
    <property type="match status" value="1"/>
</dbReference>
<name>A0A4Q9DCW6_9BACL</name>
<evidence type="ECO:0000313" key="12">
    <source>
        <dbReference type="EMBL" id="TBL68547.1"/>
    </source>
</evidence>
<dbReference type="GO" id="GO:0008878">
    <property type="term" value="F:glucose-1-phosphate adenylyltransferase activity"/>
    <property type="evidence" value="ECO:0007669"/>
    <property type="project" value="UniProtKB-UniRule"/>
</dbReference>
<dbReference type="GO" id="GO:0005524">
    <property type="term" value="F:ATP binding"/>
    <property type="evidence" value="ECO:0007669"/>
    <property type="project" value="UniProtKB-KW"/>
</dbReference>
<dbReference type="PANTHER" id="PTHR43523:SF2">
    <property type="entry name" value="GLUCOSE-1-PHOSPHATE ADENYLYLTRANSFERASE"/>
    <property type="match status" value="1"/>
</dbReference>
<feature type="binding site" evidence="9">
    <location>
        <position position="100"/>
    </location>
    <ligand>
        <name>alpha-D-glucose 1-phosphate</name>
        <dbReference type="ChEBI" id="CHEBI:58601"/>
    </ligand>
</feature>